<keyword evidence="1" id="KW-0808">Transferase</keyword>
<dbReference type="PANTHER" id="PTHR24421">
    <property type="entry name" value="NITRATE/NITRITE SENSOR PROTEIN NARX-RELATED"/>
    <property type="match status" value="1"/>
</dbReference>
<dbReference type="SMART" id="SM00387">
    <property type="entry name" value="HATPase_c"/>
    <property type="match status" value="1"/>
</dbReference>
<feature type="transmembrane region" description="Helical" evidence="4">
    <location>
        <begin position="12"/>
        <end position="33"/>
    </location>
</feature>
<feature type="transmembrane region" description="Helical" evidence="4">
    <location>
        <begin position="217"/>
        <end position="239"/>
    </location>
</feature>
<keyword evidence="4" id="KW-1133">Transmembrane helix</keyword>
<dbReference type="Pfam" id="PF02518">
    <property type="entry name" value="HATPase_c"/>
    <property type="match status" value="1"/>
</dbReference>
<feature type="transmembrane region" description="Helical" evidence="4">
    <location>
        <begin position="251"/>
        <end position="274"/>
    </location>
</feature>
<reference evidence="6" key="1">
    <citation type="submission" date="2021-03" db="EMBL/GenBank/DDBJ databases">
        <title>Ottowia sp. 27C isolated from the cloaca of a Giant Asian pond turtle (Heosemys grandis).</title>
        <authorList>
            <person name="Spergser J."/>
            <person name="Busse H.-J."/>
        </authorList>
    </citation>
    <scope>NUCLEOTIDE SEQUENCE</scope>
    <source>
        <strain evidence="6">27C</strain>
    </source>
</reference>
<dbReference type="InterPro" id="IPR050482">
    <property type="entry name" value="Sensor_HK_TwoCompSys"/>
</dbReference>
<accession>A0A975CHA5</accession>
<evidence type="ECO:0000256" key="2">
    <source>
        <dbReference type="ARBA" id="ARBA00022777"/>
    </source>
</evidence>
<feature type="transmembrane region" description="Helical" evidence="4">
    <location>
        <begin position="405"/>
        <end position="426"/>
    </location>
</feature>
<feature type="domain" description="Histidine kinase" evidence="5">
    <location>
        <begin position="560"/>
        <end position="742"/>
    </location>
</feature>
<dbReference type="EMBL" id="CP071796">
    <property type="protein sequence ID" value="QTD44902.1"/>
    <property type="molecule type" value="Genomic_DNA"/>
</dbReference>
<keyword evidence="4" id="KW-0472">Membrane</keyword>
<feature type="transmembrane region" description="Helical" evidence="4">
    <location>
        <begin position="186"/>
        <end position="205"/>
    </location>
</feature>
<feature type="transmembrane region" description="Helical" evidence="4">
    <location>
        <begin position="158"/>
        <end position="179"/>
    </location>
</feature>
<evidence type="ECO:0000256" key="3">
    <source>
        <dbReference type="ARBA" id="ARBA00023012"/>
    </source>
</evidence>
<keyword evidence="7" id="KW-1185">Reference proteome</keyword>
<dbReference type="GO" id="GO:0016301">
    <property type="term" value="F:kinase activity"/>
    <property type="evidence" value="ECO:0007669"/>
    <property type="project" value="UniProtKB-KW"/>
</dbReference>
<gene>
    <name evidence="6" type="ORF">J1M35_17905</name>
</gene>
<keyword evidence="2" id="KW-0418">Kinase</keyword>
<name>A0A975CHA5_9BURK</name>
<dbReference type="Proteomes" id="UP000663903">
    <property type="component" value="Chromosome"/>
</dbReference>
<protein>
    <recommendedName>
        <fullName evidence="5">Histidine kinase domain-containing protein</fullName>
    </recommendedName>
</protein>
<sequence length="751" mass="81668">MKTAFGWLRRNALYVALLLSLASSLVCLVLSLAQPSVGWRLQPVPGVAATAPAGLEIHAVVMRGRSEAAGLTPGMVVLALGLPEAEPLTLMARDKMEDPDLLHSYSDWGDFYARQDRLASIMRAPQVLVTVVRPDQPPERVTLQPRTYRLLGSLPWSFWGQLLIGALAMLAAGWVVSVYPGSPSTLFTALSSFFVMTAAHSAAVFSSRELALPSGLFHALSVVNHASSVLALVALVLLLANYPRRLPRGSLPLTGIFVLAPTLLAWIAADAAWWLPSPNWGSRAIQTLMIGATLVNLARQFGIARGEPRLLRAVCGTAILLLCGTTLLVVLLEVLPMFGAMPPASQALIYTLVLLSNLGIVWSTRHLRPYDLDEWTLQAFAALAGAAGVWALHRGLVVLRIMEDSTALIVVLLVCWLAYVPLYRWLSRTYLRRAQPSLEDLTGDVLLIGLMRPVERLAAWRWMLARLFNSLCEEADAAAHEARANLSKAALLPGGEMLWVPPTAGMPAVLLRERGQVRRRFNEQDRRLAQRLCGLVGQLIATREAYGRGANDERLRIADDLHDDLGAKLLSLVHASDAPSGAAGVARLAREALEEMRLSVRHLKAQPAPLADVLADWRSETVARLTAAGIDVDWDAHLPGRPQVFSARTSSQLTRVLRETVSNLIRHSGASHCRVLLQVTEAELQLELEDNGRGMDPVAVALSVGHGLANIERRVRRLGGSHRFVTGALGGTLLLMRVPLEPAAPLLLMED</sequence>
<dbReference type="PROSITE" id="PS50109">
    <property type="entry name" value="HIS_KIN"/>
    <property type="match status" value="1"/>
</dbReference>
<evidence type="ECO:0000313" key="7">
    <source>
        <dbReference type="Proteomes" id="UP000663903"/>
    </source>
</evidence>
<proteinExistence type="predicted"/>
<dbReference type="InterPro" id="IPR036890">
    <property type="entry name" value="HATPase_C_sf"/>
</dbReference>
<evidence type="ECO:0000313" key="6">
    <source>
        <dbReference type="EMBL" id="QTD44902.1"/>
    </source>
</evidence>
<evidence type="ECO:0000259" key="5">
    <source>
        <dbReference type="PROSITE" id="PS50109"/>
    </source>
</evidence>
<feature type="transmembrane region" description="Helical" evidence="4">
    <location>
        <begin position="280"/>
        <end position="298"/>
    </location>
</feature>
<evidence type="ECO:0000256" key="4">
    <source>
        <dbReference type="SAM" id="Phobius"/>
    </source>
</evidence>
<dbReference type="InterPro" id="IPR005467">
    <property type="entry name" value="His_kinase_dom"/>
</dbReference>
<evidence type="ECO:0000256" key="1">
    <source>
        <dbReference type="ARBA" id="ARBA00022679"/>
    </source>
</evidence>
<dbReference type="RefSeq" id="WP_208008602.1">
    <property type="nucleotide sequence ID" value="NZ_CP071796.1"/>
</dbReference>
<dbReference type="SUPFAM" id="SSF55874">
    <property type="entry name" value="ATPase domain of HSP90 chaperone/DNA topoisomerase II/histidine kinase"/>
    <property type="match status" value="1"/>
</dbReference>
<feature type="transmembrane region" description="Helical" evidence="4">
    <location>
        <begin position="375"/>
        <end position="393"/>
    </location>
</feature>
<keyword evidence="3" id="KW-0902">Two-component regulatory system</keyword>
<dbReference type="KEGG" id="otd:J1M35_17905"/>
<dbReference type="InterPro" id="IPR003594">
    <property type="entry name" value="HATPase_dom"/>
</dbReference>
<organism evidence="6 7">
    <name type="scientific">Ottowia testudinis</name>
    <dbReference type="NCBI Taxonomy" id="2816950"/>
    <lineage>
        <taxon>Bacteria</taxon>
        <taxon>Pseudomonadati</taxon>
        <taxon>Pseudomonadota</taxon>
        <taxon>Betaproteobacteria</taxon>
        <taxon>Burkholderiales</taxon>
        <taxon>Comamonadaceae</taxon>
        <taxon>Ottowia</taxon>
    </lineage>
</organism>
<feature type="transmembrane region" description="Helical" evidence="4">
    <location>
        <begin position="310"/>
        <end position="332"/>
    </location>
</feature>
<dbReference type="CDD" id="cd16917">
    <property type="entry name" value="HATPase_UhpB-NarQ-NarX-like"/>
    <property type="match status" value="1"/>
</dbReference>
<dbReference type="AlphaFoldDB" id="A0A975CHA5"/>
<keyword evidence="4" id="KW-0812">Transmembrane</keyword>
<dbReference type="GO" id="GO:0000160">
    <property type="term" value="P:phosphorelay signal transduction system"/>
    <property type="evidence" value="ECO:0007669"/>
    <property type="project" value="UniProtKB-KW"/>
</dbReference>
<dbReference type="Gene3D" id="3.30.565.10">
    <property type="entry name" value="Histidine kinase-like ATPase, C-terminal domain"/>
    <property type="match status" value="1"/>
</dbReference>